<protein>
    <submittedName>
        <fullName evidence="2">Uncharacterized protein</fullName>
    </submittedName>
</protein>
<name>A0ABS9ZBN1_9HYPH</name>
<gene>
    <name evidence="2" type="ORF">K2U94_18935</name>
</gene>
<evidence type="ECO:0000313" key="3">
    <source>
        <dbReference type="Proteomes" id="UP001139104"/>
    </source>
</evidence>
<keyword evidence="3" id="KW-1185">Reference proteome</keyword>
<evidence type="ECO:0000256" key="1">
    <source>
        <dbReference type="SAM" id="MobiDB-lite"/>
    </source>
</evidence>
<feature type="region of interest" description="Disordered" evidence="1">
    <location>
        <begin position="113"/>
        <end position="135"/>
    </location>
</feature>
<evidence type="ECO:0000313" key="2">
    <source>
        <dbReference type="EMBL" id="MCI4684816.1"/>
    </source>
</evidence>
<sequence length="135" mass="14579">MCDYSLEMYASRAARENEVYITSRFPSGSIGLTAPDDPGTAVCLACGSRLSLENLSVETQKTFGVKDAEAVKFIRLEEGLYRDGVAFDNGVRIALTRLGTGVLVSLMDQPRAAKARDEAEAPAEAGRMIEMQPAE</sequence>
<proteinExistence type="predicted"/>
<reference evidence="2" key="1">
    <citation type="journal article" date="2022" name="ISME J.">
        <title>Identification of active gaseous-alkane degraders at natural gas seeps.</title>
        <authorList>
            <person name="Farhan Ul Haque M."/>
            <person name="Hernandez M."/>
            <person name="Crombie A.T."/>
            <person name="Murrell J.C."/>
        </authorList>
    </citation>
    <scope>NUCLEOTIDE SEQUENCE</scope>
    <source>
        <strain evidence="2">PC2</strain>
    </source>
</reference>
<organism evidence="2 3">
    <name type="scientific">Candidatus Rhodoblastus alkanivorans</name>
    <dbReference type="NCBI Taxonomy" id="2954117"/>
    <lineage>
        <taxon>Bacteria</taxon>
        <taxon>Pseudomonadati</taxon>
        <taxon>Pseudomonadota</taxon>
        <taxon>Alphaproteobacteria</taxon>
        <taxon>Hyphomicrobiales</taxon>
        <taxon>Rhodoblastaceae</taxon>
        <taxon>Rhodoblastus</taxon>
    </lineage>
</organism>
<dbReference type="RefSeq" id="WP_243068694.1">
    <property type="nucleotide sequence ID" value="NZ_JAIVFK010000022.1"/>
</dbReference>
<dbReference type="EMBL" id="JAIVFP010000001">
    <property type="protein sequence ID" value="MCI4684816.1"/>
    <property type="molecule type" value="Genomic_DNA"/>
</dbReference>
<dbReference type="Proteomes" id="UP001139104">
    <property type="component" value="Unassembled WGS sequence"/>
</dbReference>
<comment type="caution">
    <text evidence="2">The sequence shown here is derived from an EMBL/GenBank/DDBJ whole genome shotgun (WGS) entry which is preliminary data.</text>
</comment>
<accession>A0ABS9ZBN1</accession>